<feature type="region of interest" description="Disordered" evidence="9">
    <location>
        <begin position="639"/>
        <end position="660"/>
    </location>
</feature>
<evidence type="ECO:0000313" key="13">
    <source>
        <dbReference type="EMBL" id="WPB00907.1"/>
    </source>
</evidence>
<feature type="compositionally biased region" description="Polar residues" evidence="9">
    <location>
        <begin position="791"/>
        <end position="804"/>
    </location>
</feature>
<evidence type="ECO:0000313" key="12">
    <source>
        <dbReference type="EMBL" id="PIA98663.1"/>
    </source>
</evidence>
<dbReference type="Proteomes" id="UP001302367">
    <property type="component" value="Chromosome 3"/>
</dbReference>
<evidence type="ECO:0000256" key="7">
    <source>
        <dbReference type="ARBA" id="ARBA00023303"/>
    </source>
</evidence>
<name>A0A2G5I2C1_CERBT</name>
<evidence type="ECO:0000256" key="6">
    <source>
        <dbReference type="ARBA" id="ARBA00023136"/>
    </source>
</evidence>
<dbReference type="FunFam" id="1.10.287.70:FF:000182">
    <property type="entry name" value="Outward-rectifier potassium channel TOK1"/>
    <property type="match status" value="1"/>
</dbReference>
<dbReference type="InterPro" id="IPR013099">
    <property type="entry name" value="K_chnl_dom"/>
</dbReference>
<evidence type="ECO:0000313" key="14">
    <source>
        <dbReference type="Proteomes" id="UP000230605"/>
    </source>
</evidence>
<feature type="transmembrane region" description="Helical" evidence="10">
    <location>
        <begin position="542"/>
        <end position="559"/>
    </location>
</feature>
<feature type="transmembrane region" description="Helical" evidence="10">
    <location>
        <begin position="325"/>
        <end position="344"/>
    </location>
</feature>
<feature type="transmembrane region" description="Helical" evidence="10">
    <location>
        <begin position="173"/>
        <end position="194"/>
    </location>
</feature>
<dbReference type="AlphaFoldDB" id="A0A2G5I2C1"/>
<feature type="transmembrane region" description="Helical" evidence="10">
    <location>
        <begin position="508"/>
        <end position="530"/>
    </location>
</feature>
<sequence>MPEERSTIGTRSNKHRADGSLDVGRIGHSEHDAGNLDNHRPGLWSIHDTGPHDFLRRRSSGVGSSALKWKRIDSQQKVEGTRSKASWKSRPPSWNDDDEPTWWFASTAIPLLAATLGPLANVLSIAALVTYWRMCLVKGVDENDASECAWDRLSASLVPELNGQEFADPRWCYNLNIVSLVFGFVGNFFLLCNFTNRIRYVIALPGTIICWFAATGILIGITASMQIYAPPTRPQQTYTQGFWYAILAAVSYLICAAGLMVNMLGFWLGHYPHRFTLTDSQRTLILQTMMFFVWLAAGGAIFSAVEYGPGTETDDESDGTTSAKWSFVNALYFSDVTILTVGFGDFYPQSNVGRGLVFPYSVGGIVVLGLMISSITAFVRELGTENVVKGHKERTRARTIDRTAKSSLELERMRTADNDRQTAVSTVFDAGNSSLPRSPRSDDGSHGAASGDYRRLRSKTAARRATTWAPHRRVFSSRPTRLVLLRAEKDRFEAMRRIQRSTSRFKKWYGLLMSVLAFGFLWCIGAVVFWQAEKSTANEMTYFKALYFGYVSLLTIGYGDLAPKSNAGRPFFVFWSLIAVATMTILVGDLSDTIVRQFKQGTSGIADFTVLPQKGIWRQLLNRQPRVIAFMQARKERKQLEEGKEEGLPYGPEPDDEVSQPTIDELASEDTTRAELAHRLARSIKQVSQDVKNGRGKKYTYEEWVEFTRLIRFTADKEDNELAEDEDLVEWDWLGERSPMMANKSEAEFVLERLSESVGRYVRRVEKALASNEEQQKDRVSVSDSSRDTNQDSLSHPNEATNIV</sequence>
<keyword evidence="2 8" id="KW-0813">Transport</keyword>
<dbReference type="Proteomes" id="UP000230605">
    <property type="component" value="Chromosome 3"/>
</dbReference>
<feature type="transmembrane region" description="Helical" evidence="10">
    <location>
        <begin position="111"/>
        <end position="132"/>
    </location>
</feature>
<reference evidence="13 15" key="2">
    <citation type="submission" date="2023-09" db="EMBL/GenBank/DDBJ databases">
        <title>Complete-Gapless Cercospora beticola genome.</title>
        <authorList>
            <person name="Wyatt N.A."/>
            <person name="Spanner R.E."/>
            <person name="Bolton M.D."/>
        </authorList>
    </citation>
    <scope>NUCLEOTIDE SEQUENCE [LARGE SCALE GENOMIC DNA]</scope>
    <source>
        <strain evidence="13">Cb09-40</strain>
    </source>
</reference>
<dbReference type="EMBL" id="CP134186">
    <property type="protein sequence ID" value="WPB00907.1"/>
    <property type="molecule type" value="Genomic_DNA"/>
</dbReference>
<dbReference type="GO" id="GO:0022841">
    <property type="term" value="F:potassium ion leak channel activity"/>
    <property type="evidence" value="ECO:0007669"/>
    <property type="project" value="TreeGrafter"/>
</dbReference>
<comment type="similarity">
    <text evidence="8">Belongs to the two pore domain potassium channel (TC 1.A.1.8) family.</text>
</comment>
<dbReference type="GO" id="GO:0030322">
    <property type="term" value="P:stabilization of membrane potential"/>
    <property type="evidence" value="ECO:0007669"/>
    <property type="project" value="TreeGrafter"/>
</dbReference>
<evidence type="ECO:0000256" key="5">
    <source>
        <dbReference type="ARBA" id="ARBA00023065"/>
    </source>
</evidence>
<feature type="compositionally biased region" description="Basic and acidic residues" evidence="9">
    <location>
        <begin position="774"/>
        <end position="790"/>
    </location>
</feature>
<feature type="domain" description="Potassium channel" evidence="11">
    <location>
        <begin position="290"/>
        <end position="380"/>
    </location>
</feature>
<feature type="region of interest" description="Disordered" evidence="9">
    <location>
        <begin position="428"/>
        <end position="458"/>
    </location>
</feature>
<evidence type="ECO:0000256" key="10">
    <source>
        <dbReference type="SAM" id="Phobius"/>
    </source>
</evidence>
<dbReference type="Gene3D" id="1.10.287.70">
    <property type="match status" value="2"/>
</dbReference>
<dbReference type="GO" id="GO:0015271">
    <property type="term" value="F:outward rectifier potassium channel activity"/>
    <property type="evidence" value="ECO:0007669"/>
    <property type="project" value="TreeGrafter"/>
</dbReference>
<dbReference type="PRINTS" id="PR01333">
    <property type="entry name" value="2POREKCHANEL"/>
</dbReference>
<dbReference type="InterPro" id="IPR003280">
    <property type="entry name" value="2pore_dom_K_chnl"/>
</dbReference>
<gene>
    <name evidence="12" type="ORF">CB0940_03717</name>
    <name evidence="13" type="ORF">RHO25_005527</name>
</gene>
<dbReference type="GO" id="GO:0005886">
    <property type="term" value="C:plasma membrane"/>
    <property type="evidence" value="ECO:0007669"/>
    <property type="project" value="TreeGrafter"/>
</dbReference>
<feature type="region of interest" description="Disordered" evidence="9">
    <location>
        <begin position="769"/>
        <end position="804"/>
    </location>
</feature>
<evidence type="ECO:0000256" key="2">
    <source>
        <dbReference type="ARBA" id="ARBA00022448"/>
    </source>
</evidence>
<dbReference type="PANTHER" id="PTHR11003">
    <property type="entry name" value="POTASSIUM CHANNEL, SUBFAMILY K"/>
    <property type="match status" value="1"/>
</dbReference>
<keyword evidence="3 8" id="KW-0812">Transmembrane</keyword>
<reference evidence="12 14" key="1">
    <citation type="submission" date="2015-10" db="EMBL/GenBank/DDBJ databases">
        <title>The cercosporin biosynthetic gene cluster was horizontally transferred to several fungal lineages and shown to be expanded in Cercospora beticola based on microsynteny with recipient genomes.</title>
        <authorList>
            <person name="De Jonge R."/>
            <person name="Ebert M.K."/>
            <person name="Suttle J.C."/>
            <person name="Jurick Ii W.M."/>
            <person name="Secor G.A."/>
            <person name="Thomma B.P."/>
            <person name="Van De Peer Y."/>
            <person name="Bolton M.D."/>
        </authorList>
    </citation>
    <scope>NUCLEOTIDE SEQUENCE [LARGE SCALE GENOMIC DNA]</scope>
    <source>
        <strain evidence="12 14">09-40</strain>
    </source>
</reference>
<evidence type="ECO:0000313" key="15">
    <source>
        <dbReference type="Proteomes" id="UP001302367"/>
    </source>
</evidence>
<proteinExistence type="inferred from homology"/>
<evidence type="ECO:0000256" key="4">
    <source>
        <dbReference type="ARBA" id="ARBA00022989"/>
    </source>
</evidence>
<evidence type="ECO:0000256" key="9">
    <source>
        <dbReference type="SAM" id="MobiDB-lite"/>
    </source>
</evidence>
<feature type="transmembrane region" description="Helical" evidence="10">
    <location>
        <begin position="201"/>
        <end position="229"/>
    </location>
</feature>
<feature type="transmembrane region" description="Helical" evidence="10">
    <location>
        <begin position="356"/>
        <end position="379"/>
    </location>
</feature>
<keyword evidence="7 8" id="KW-0407">Ion channel</keyword>
<organism evidence="12 14">
    <name type="scientific">Cercospora beticola</name>
    <name type="common">Sugarbeet leaf spot fungus</name>
    <dbReference type="NCBI Taxonomy" id="122368"/>
    <lineage>
        <taxon>Eukaryota</taxon>
        <taxon>Fungi</taxon>
        <taxon>Dikarya</taxon>
        <taxon>Ascomycota</taxon>
        <taxon>Pezizomycotina</taxon>
        <taxon>Dothideomycetes</taxon>
        <taxon>Dothideomycetidae</taxon>
        <taxon>Mycosphaerellales</taxon>
        <taxon>Mycosphaerellaceae</taxon>
        <taxon>Cercospora</taxon>
    </lineage>
</organism>
<keyword evidence="4 10" id="KW-1133">Transmembrane helix</keyword>
<feature type="domain" description="Potassium channel" evidence="11">
    <location>
        <begin position="519"/>
        <end position="595"/>
    </location>
</feature>
<dbReference type="PANTHER" id="PTHR11003:SF342">
    <property type="entry name" value="OUTWARD-RECTIFIER POTASSIUM CHANNEL TOK1"/>
    <property type="match status" value="1"/>
</dbReference>
<keyword evidence="6 10" id="KW-0472">Membrane</keyword>
<dbReference type="EMBL" id="LKMD01000101">
    <property type="protein sequence ID" value="PIA98663.1"/>
    <property type="molecule type" value="Genomic_DNA"/>
</dbReference>
<protein>
    <submittedName>
        <fullName evidence="12">Outward-rectifier potassium channel TOK1</fullName>
    </submittedName>
</protein>
<feature type="transmembrane region" description="Helical" evidence="10">
    <location>
        <begin position="241"/>
        <end position="264"/>
    </location>
</feature>
<comment type="subcellular location">
    <subcellularLocation>
        <location evidence="1">Membrane</location>
        <topology evidence="1">Multi-pass membrane protein</topology>
    </subcellularLocation>
</comment>
<feature type="region of interest" description="Disordered" evidence="9">
    <location>
        <begin position="1"/>
        <end position="21"/>
    </location>
</feature>
<dbReference type="SUPFAM" id="SSF81324">
    <property type="entry name" value="Voltage-gated potassium channels"/>
    <property type="match status" value="2"/>
</dbReference>
<feature type="transmembrane region" description="Helical" evidence="10">
    <location>
        <begin position="571"/>
        <end position="590"/>
    </location>
</feature>
<dbReference type="Pfam" id="PF07885">
    <property type="entry name" value="Ion_trans_2"/>
    <property type="match status" value="2"/>
</dbReference>
<evidence type="ECO:0000256" key="1">
    <source>
        <dbReference type="ARBA" id="ARBA00004141"/>
    </source>
</evidence>
<keyword evidence="15" id="KW-1185">Reference proteome</keyword>
<dbReference type="OrthoDB" id="297496at2759"/>
<accession>A0A2G5I2C1</accession>
<evidence type="ECO:0000256" key="8">
    <source>
        <dbReference type="RuleBase" id="RU003857"/>
    </source>
</evidence>
<feature type="transmembrane region" description="Helical" evidence="10">
    <location>
        <begin position="284"/>
        <end position="305"/>
    </location>
</feature>
<evidence type="ECO:0000259" key="11">
    <source>
        <dbReference type="Pfam" id="PF07885"/>
    </source>
</evidence>
<keyword evidence="5 8" id="KW-0406">Ion transport</keyword>
<evidence type="ECO:0000256" key="3">
    <source>
        <dbReference type="ARBA" id="ARBA00022692"/>
    </source>
</evidence>